<comment type="catalytic activity">
    <reaction evidence="6">
        <text>precorrin-2 + NAD(+) = sirohydrochlorin + NADH + 2 H(+)</text>
        <dbReference type="Rhea" id="RHEA:15613"/>
        <dbReference type="ChEBI" id="CHEBI:15378"/>
        <dbReference type="ChEBI" id="CHEBI:57540"/>
        <dbReference type="ChEBI" id="CHEBI:57945"/>
        <dbReference type="ChEBI" id="CHEBI:58351"/>
        <dbReference type="ChEBI" id="CHEBI:58827"/>
        <dbReference type="EC" id="1.3.1.76"/>
    </reaction>
</comment>
<dbReference type="Proteomes" id="UP000568888">
    <property type="component" value="Unassembled WGS sequence"/>
</dbReference>
<organism evidence="7 8">
    <name type="scientific">Geomonas paludis</name>
    <dbReference type="NCBI Taxonomy" id="2740185"/>
    <lineage>
        <taxon>Bacteria</taxon>
        <taxon>Pseudomonadati</taxon>
        <taxon>Thermodesulfobacteriota</taxon>
        <taxon>Desulfuromonadia</taxon>
        <taxon>Geobacterales</taxon>
        <taxon>Geobacteraceae</taxon>
        <taxon>Geomonas</taxon>
    </lineage>
</organism>
<evidence type="ECO:0000256" key="2">
    <source>
        <dbReference type="ARBA" id="ARBA00012400"/>
    </source>
</evidence>
<comment type="pathway">
    <text evidence="1">Porphyrin-containing compound metabolism; siroheme biosynthesis; sirohydrochlorin from precorrin-2: step 1/1.</text>
</comment>
<dbReference type="AlphaFoldDB" id="A0A6V8MSE1"/>
<evidence type="ECO:0000256" key="3">
    <source>
        <dbReference type="ARBA" id="ARBA00023002"/>
    </source>
</evidence>
<dbReference type="SUPFAM" id="SSF51735">
    <property type="entry name" value="NAD(P)-binding Rossmann-fold domains"/>
    <property type="match status" value="1"/>
</dbReference>
<dbReference type="PANTHER" id="PTHR35330">
    <property type="entry name" value="SIROHEME BIOSYNTHESIS PROTEIN MET8"/>
    <property type="match status" value="1"/>
</dbReference>
<evidence type="ECO:0000256" key="1">
    <source>
        <dbReference type="ARBA" id="ARBA00005010"/>
    </source>
</evidence>
<dbReference type="GO" id="GO:0019354">
    <property type="term" value="P:siroheme biosynthetic process"/>
    <property type="evidence" value="ECO:0007669"/>
    <property type="project" value="UniProtKB-UniPathway"/>
</dbReference>
<keyword evidence="3" id="KW-0560">Oxidoreductase</keyword>
<dbReference type="InterPro" id="IPR042518">
    <property type="entry name" value="SirC_C"/>
</dbReference>
<dbReference type="InterPro" id="IPR036291">
    <property type="entry name" value="NAD(P)-bd_dom_sf"/>
</dbReference>
<keyword evidence="5" id="KW-0627">Porphyrin biosynthesis</keyword>
<evidence type="ECO:0000256" key="6">
    <source>
        <dbReference type="ARBA" id="ARBA00047561"/>
    </source>
</evidence>
<comment type="caution">
    <text evidence="7">The sequence shown here is derived from an EMBL/GenBank/DDBJ whole genome shotgun (WGS) entry which is preliminary data.</text>
</comment>
<dbReference type="Gene3D" id="3.40.50.720">
    <property type="entry name" value="NAD(P)-binding Rossmann-like Domain"/>
    <property type="match status" value="1"/>
</dbReference>
<name>A0A6V8MSE1_9BACT</name>
<gene>
    <name evidence="7" type="primary">cysG</name>
    <name evidence="7" type="ORF">GMPD_07030</name>
</gene>
<evidence type="ECO:0000313" key="7">
    <source>
        <dbReference type="EMBL" id="GFO62784.1"/>
    </source>
</evidence>
<accession>A0A6V8MSE1</accession>
<keyword evidence="4" id="KW-0520">NAD</keyword>
<dbReference type="EMBL" id="BLXY01000001">
    <property type="protein sequence ID" value="GFO62784.1"/>
    <property type="molecule type" value="Genomic_DNA"/>
</dbReference>
<dbReference type="RefSeq" id="WP_183345133.1">
    <property type="nucleotide sequence ID" value="NZ_BLXY01000001.1"/>
</dbReference>
<dbReference type="EC" id="1.3.1.76" evidence="2"/>
<dbReference type="InterPro" id="IPR028161">
    <property type="entry name" value="Met8-like"/>
</dbReference>
<dbReference type="InterPro" id="IPR006367">
    <property type="entry name" value="Sirohaem_synthase_N"/>
</dbReference>
<dbReference type="PANTHER" id="PTHR35330:SF1">
    <property type="entry name" value="SIROHEME BIOSYNTHESIS PROTEIN MET8"/>
    <property type="match status" value="1"/>
</dbReference>
<evidence type="ECO:0000256" key="4">
    <source>
        <dbReference type="ARBA" id="ARBA00023027"/>
    </source>
</evidence>
<sequence>MPHYPINLNLKDRLVVVVGGGRVAARKVARLVGAGARVTVVAPVVEESLAALAAQGRIVHLCRSYRPGDLSGATLAFAATSEPAVNREVARAARELNLLVDCVDLPEDGDFVTPAVLEQGDLLITVSTGGASPSLSKRIVDQLRCQFGPEYGEAVALLSAVREKLLTEKAGNAYNDTVFAELAALDLPALIKNGQRDAIDQILQKLSAAGAAPGSVGAGKEDPS</sequence>
<reference evidence="8" key="1">
    <citation type="submission" date="2020-06" db="EMBL/GenBank/DDBJ databases">
        <title>Draft genomic sequecing of Geomonas sp. Red736.</title>
        <authorList>
            <person name="Itoh H."/>
            <person name="Xu Z.X."/>
            <person name="Ushijima N."/>
            <person name="Masuda Y."/>
            <person name="Shiratori Y."/>
            <person name="Senoo K."/>
        </authorList>
    </citation>
    <scope>NUCLEOTIDE SEQUENCE [LARGE SCALE GENOMIC DNA]</scope>
    <source>
        <strain evidence="8">Red736</strain>
    </source>
</reference>
<dbReference type="Gene3D" id="1.10.8.610">
    <property type="entry name" value="SirC, precorrin-2 dehydrogenase, C-terminal helical domain-like"/>
    <property type="match status" value="1"/>
</dbReference>
<dbReference type="GO" id="GO:0004325">
    <property type="term" value="F:ferrochelatase activity"/>
    <property type="evidence" value="ECO:0007669"/>
    <property type="project" value="InterPro"/>
</dbReference>
<dbReference type="UniPathway" id="UPA00262">
    <property type="reaction ID" value="UER00222"/>
</dbReference>
<dbReference type="NCBIfam" id="TIGR01470">
    <property type="entry name" value="cysG_Nterm"/>
    <property type="match status" value="1"/>
</dbReference>
<evidence type="ECO:0000313" key="8">
    <source>
        <dbReference type="Proteomes" id="UP000568888"/>
    </source>
</evidence>
<protein>
    <recommendedName>
        <fullName evidence="2">precorrin-2 dehydrogenase</fullName>
        <ecNumber evidence="2">1.3.1.76</ecNumber>
    </recommendedName>
</protein>
<evidence type="ECO:0000256" key="5">
    <source>
        <dbReference type="ARBA" id="ARBA00023244"/>
    </source>
</evidence>
<proteinExistence type="predicted"/>
<dbReference type="GO" id="GO:0043115">
    <property type="term" value="F:precorrin-2 dehydrogenase activity"/>
    <property type="evidence" value="ECO:0007669"/>
    <property type="project" value="UniProtKB-EC"/>
</dbReference>
<dbReference type="Pfam" id="PF13241">
    <property type="entry name" value="NAD_binding_7"/>
    <property type="match status" value="1"/>
</dbReference>
<dbReference type="SUPFAM" id="SSF75615">
    <property type="entry name" value="Siroheme synthase middle domains-like"/>
    <property type="match status" value="1"/>
</dbReference>